<dbReference type="GO" id="GO:0005975">
    <property type="term" value="P:carbohydrate metabolic process"/>
    <property type="evidence" value="ECO:0007669"/>
    <property type="project" value="InterPro"/>
</dbReference>
<dbReference type="OrthoDB" id="9804511at2"/>
<dbReference type="PANTHER" id="PTHR12143">
    <property type="entry name" value="PEPTIDE N-GLYCANASE PNGASE -RELATED"/>
    <property type="match status" value="1"/>
</dbReference>
<dbReference type="InterPro" id="IPR005887">
    <property type="entry name" value="GH92_a_mannosidase_put"/>
</dbReference>
<dbReference type="PANTHER" id="PTHR12143:SF39">
    <property type="entry name" value="SECRETED PROTEIN"/>
    <property type="match status" value="1"/>
</dbReference>
<evidence type="ECO:0000256" key="2">
    <source>
        <dbReference type="SAM" id="SignalP"/>
    </source>
</evidence>
<dbReference type="Gene3D" id="2.70.98.10">
    <property type="match status" value="1"/>
</dbReference>
<feature type="domain" description="Ricin B lectin" evidence="3">
    <location>
        <begin position="801"/>
        <end position="926"/>
    </location>
</feature>
<dbReference type="NCBIfam" id="TIGR01180">
    <property type="entry name" value="aman2_put"/>
    <property type="match status" value="1"/>
</dbReference>
<dbReference type="Gene3D" id="1.20.1050.60">
    <property type="entry name" value="alpha-1,2-mannosidase"/>
    <property type="match status" value="1"/>
</dbReference>
<keyword evidence="4" id="KW-0378">Hydrolase</keyword>
<feature type="signal peptide" evidence="2">
    <location>
        <begin position="1"/>
        <end position="45"/>
    </location>
</feature>
<dbReference type="InterPro" id="IPR008928">
    <property type="entry name" value="6-hairpin_glycosidase_sf"/>
</dbReference>
<evidence type="ECO:0000313" key="4">
    <source>
        <dbReference type="EMBL" id="RCG26549.1"/>
    </source>
</evidence>
<evidence type="ECO:0000259" key="3">
    <source>
        <dbReference type="SMART" id="SM00458"/>
    </source>
</evidence>
<comment type="caution">
    <text evidence="4">The sequence shown here is derived from an EMBL/GenBank/DDBJ whole genome shotgun (WGS) entry which is preliminary data.</text>
</comment>
<dbReference type="GO" id="GO:0030246">
    <property type="term" value="F:carbohydrate binding"/>
    <property type="evidence" value="ECO:0007669"/>
    <property type="project" value="InterPro"/>
</dbReference>
<dbReference type="SUPFAM" id="SSF50370">
    <property type="entry name" value="Ricin B-like lectins"/>
    <property type="match status" value="1"/>
</dbReference>
<dbReference type="InterPro" id="IPR050883">
    <property type="entry name" value="PNGase"/>
</dbReference>
<dbReference type="InterPro" id="IPR014718">
    <property type="entry name" value="GH-type_carb-bd"/>
</dbReference>
<dbReference type="Gene3D" id="2.80.10.50">
    <property type="match status" value="1"/>
</dbReference>
<feature type="region of interest" description="Disordered" evidence="1">
    <location>
        <begin position="1"/>
        <end position="20"/>
    </location>
</feature>
<organism evidence="4 5">
    <name type="scientific">Sphaerisporangium album</name>
    <dbReference type="NCBI Taxonomy" id="509200"/>
    <lineage>
        <taxon>Bacteria</taxon>
        <taxon>Bacillati</taxon>
        <taxon>Actinomycetota</taxon>
        <taxon>Actinomycetes</taxon>
        <taxon>Streptosporangiales</taxon>
        <taxon>Streptosporangiaceae</taxon>
        <taxon>Sphaerisporangium</taxon>
    </lineage>
</organism>
<dbReference type="NCBIfam" id="NF035929">
    <property type="entry name" value="lectin_1"/>
    <property type="match status" value="1"/>
</dbReference>
<name>A0A367F9D8_9ACTN</name>
<dbReference type="InterPro" id="IPR035992">
    <property type="entry name" value="Ricin_B-like_lectins"/>
</dbReference>
<dbReference type="Pfam" id="PF00652">
    <property type="entry name" value="Ricin_B_lectin"/>
    <property type="match status" value="1"/>
</dbReference>
<dbReference type="FunFam" id="3.30.2080.10:FF:000001">
    <property type="entry name" value="Alpha-1,2-mannosidase subfamily"/>
    <property type="match status" value="1"/>
</dbReference>
<dbReference type="SMART" id="SM00458">
    <property type="entry name" value="RICIN"/>
    <property type="match status" value="1"/>
</dbReference>
<dbReference type="GO" id="GO:0005829">
    <property type="term" value="C:cytosol"/>
    <property type="evidence" value="ECO:0007669"/>
    <property type="project" value="TreeGrafter"/>
</dbReference>
<dbReference type="AlphaFoldDB" id="A0A367F9D8"/>
<dbReference type="Pfam" id="PF07971">
    <property type="entry name" value="Glyco_hydro_92"/>
    <property type="match status" value="1"/>
</dbReference>
<evidence type="ECO:0000256" key="1">
    <source>
        <dbReference type="SAM" id="MobiDB-lite"/>
    </source>
</evidence>
<dbReference type="EMBL" id="QOIL01000019">
    <property type="protein sequence ID" value="RCG26549.1"/>
    <property type="molecule type" value="Genomic_DNA"/>
</dbReference>
<dbReference type="InterPro" id="IPR000772">
    <property type="entry name" value="Ricin_B_lectin"/>
</dbReference>
<dbReference type="Proteomes" id="UP000253094">
    <property type="component" value="Unassembled WGS sequence"/>
</dbReference>
<keyword evidence="5" id="KW-1185">Reference proteome</keyword>
<dbReference type="Pfam" id="PF17678">
    <property type="entry name" value="Glyco_hydro_92N"/>
    <property type="match status" value="1"/>
</dbReference>
<protein>
    <submittedName>
        <fullName evidence="4">Glycoside hydrolase family 92 protein</fullName>
    </submittedName>
</protein>
<feature type="region of interest" description="Disordered" evidence="1">
    <location>
        <begin position="259"/>
        <end position="288"/>
    </location>
</feature>
<feature type="chain" id="PRO_5017025019" evidence="2">
    <location>
        <begin position="46"/>
        <end position="926"/>
    </location>
</feature>
<dbReference type="InterPro" id="IPR041371">
    <property type="entry name" value="GH92_N"/>
</dbReference>
<proteinExistence type="predicted"/>
<reference evidence="4 5" key="1">
    <citation type="submission" date="2018-06" db="EMBL/GenBank/DDBJ databases">
        <title>Sphaerisporangium craniellae sp. nov., isolated from a marine sponge in the South China Sea.</title>
        <authorList>
            <person name="Li L."/>
        </authorList>
    </citation>
    <scope>NUCLEOTIDE SEQUENCE [LARGE SCALE GENOMIC DNA]</scope>
    <source>
        <strain evidence="4 5">CCTCC AA 208026</strain>
    </source>
</reference>
<dbReference type="SUPFAM" id="SSF48208">
    <property type="entry name" value="Six-hairpin glycosidases"/>
    <property type="match status" value="1"/>
</dbReference>
<dbReference type="CDD" id="cd23451">
    <property type="entry name" value="beta-trefoil_Ricin_laminarinase"/>
    <property type="match status" value="1"/>
</dbReference>
<sequence>MTTLSTIRARSLQTTPHPPQEAPVRALLALALTLSVIGVPASATAAEALAIDDPAQYVNAFVGTRPGGPDFGHGGGGGNTFPGADAPFGMLQWSPDTVTHQHGGYDYDDNRIRGFSLTHLSGPGCSDFGNIPFMPVLGSSPVSYSTFTHAGESASPGYYSVQFDNGLRTELTTTARSGMGRFTYPAGQRASLSVDVAKAFNAASGSLTIGTDTLSGYTDGGGFCGAGNRYRLYFHAAFDRPFATAGVATADGKVDLSRKSIEGDSAGTVPPAPKTAERQGKARATASTEDVRPLAAAALVSFDTGTQRSVTVRVGISFVSLDGAKANLAAEQGSRTFDEVRAGARTAWNDLLGRVSVTGGTDTQRRNLYTSLYHSLLHPNVFSDADGRYIGFDKQIHTVPAGRAQYANFSGWDVYRSQAALIALLAPKEAADIAQSAINQAAYGGYFDRWTVANGGTGVMNGDPLAIIISTMHAFGATGFDAADGLRRIVAGTKDVRQRQGWLQYDTYGYVPTGLGDVWGSASTTLEYTSADFAISQLARRIGDNATADTFLRRAQNWRNLFESGSRYIQPRNADTTFPPFSPLQQNEYVEGNAAQYTWMVPFNHRGLFDAMGGNAAVLTRLDDFFTELNGGPNKAKAYLGNEPTLNTPWAYAYAGAPYKTQDIVRRALTTIFKPTPDGLVGNDDLGQMSSWAVWAALGMYPQVPGRADLVLASPQFPSTTITRGNGKVITITAPEASDTAKYVQSLRVNGQTSTRPWLPESFAANGGTLDFTLGSAPNTGWGGAAADAAPSYDVGPTPARSGAITGPASKCLDAEPSTAANGAVVRLWDCNGTPAQQWTLASDGSLRALGRCLDVAQSGRANGTKVQLWDCNGTGAQQWWPKAGGALVNPPSGRCLDVPGSNTANGIQLQIYDCNATGAQVWRLP</sequence>
<dbReference type="PROSITE" id="PS50231">
    <property type="entry name" value="RICIN_B_LECTIN"/>
    <property type="match status" value="1"/>
</dbReference>
<dbReference type="Gene3D" id="3.30.2080.10">
    <property type="entry name" value="GH92 mannosidase domain"/>
    <property type="match status" value="1"/>
</dbReference>
<dbReference type="GO" id="GO:0006516">
    <property type="term" value="P:glycoprotein catabolic process"/>
    <property type="evidence" value="ECO:0007669"/>
    <property type="project" value="TreeGrafter"/>
</dbReference>
<dbReference type="GO" id="GO:0000224">
    <property type="term" value="F:peptide-N4-(N-acetyl-beta-glucosaminyl)asparagine amidase activity"/>
    <property type="evidence" value="ECO:0007669"/>
    <property type="project" value="TreeGrafter"/>
</dbReference>
<evidence type="ECO:0000313" key="5">
    <source>
        <dbReference type="Proteomes" id="UP000253094"/>
    </source>
</evidence>
<accession>A0A367F9D8</accession>
<feature type="compositionally biased region" description="Polar residues" evidence="1">
    <location>
        <begin position="1"/>
        <end position="15"/>
    </location>
</feature>
<dbReference type="Gene3D" id="1.20.1610.10">
    <property type="entry name" value="alpha-1,2-mannosidases domains"/>
    <property type="match status" value="1"/>
</dbReference>
<dbReference type="InterPro" id="IPR012939">
    <property type="entry name" value="Glyco_hydro_92"/>
</dbReference>
<keyword evidence="2" id="KW-0732">Signal</keyword>
<gene>
    <name evidence="4" type="ORF">DQ384_29395</name>
</gene>